<comment type="caution">
    <text evidence="2">The sequence shown here is derived from an EMBL/GenBank/DDBJ whole genome shotgun (WGS) entry which is preliminary data.</text>
</comment>
<feature type="chain" id="PRO_5047403140" description="DUF4402 domain-containing protein" evidence="1">
    <location>
        <begin position="23"/>
        <end position="172"/>
    </location>
</feature>
<keyword evidence="3" id="KW-1185">Reference proteome</keyword>
<evidence type="ECO:0008006" key="4">
    <source>
        <dbReference type="Google" id="ProtNLM"/>
    </source>
</evidence>
<gene>
    <name evidence="2" type="ORF">NBRC116591_04620</name>
</gene>
<evidence type="ECO:0000313" key="3">
    <source>
        <dbReference type="Proteomes" id="UP001465153"/>
    </source>
</evidence>
<dbReference type="Pfam" id="PF14352">
    <property type="entry name" value="DUF4402"/>
    <property type="match status" value="1"/>
</dbReference>
<protein>
    <recommendedName>
        <fullName evidence="4">DUF4402 domain-containing protein</fullName>
    </recommendedName>
</protein>
<evidence type="ECO:0000313" key="2">
    <source>
        <dbReference type="EMBL" id="GAA6166652.1"/>
    </source>
</evidence>
<organism evidence="2 3">
    <name type="scientific">Sessilibacter corallicola</name>
    <dbReference type="NCBI Taxonomy" id="2904075"/>
    <lineage>
        <taxon>Bacteria</taxon>
        <taxon>Pseudomonadati</taxon>
        <taxon>Pseudomonadota</taxon>
        <taxon>Gammaproteobacteria</taxon>
        <taxon>Cellvibrionales</taxon>
        <taxon>Cellvibrionaceae</taxon>
        <taxon>Sessilibacter</taxon>
    </lineage>
</organism>
<dbReference type="Proteomes" id="UP001465153">
    <property type="component" value="Unassembled WGS sequence"/>
</dbReference>
<dbReference type="EMBL" id="BAABWN010000001">
    <property type="protein sequence ID" value="GAA6166652.1"/>
    <property type="molecule type" value="Genomic_DNA"/>
</dbReference>
<reference evidence="2 3" key="1">
    <citation type="submission" date="2024-04" db="EMBL/GenBank/DDBJ databases">
        <title>Draft genome sequence of Sessilibacter corallicola NBRC 116591.</title>
        <authorList>
            <person name="Miyakawa T."/>
            <person name="Kusuya Y."/>
            <person name="Miura T."/>
        </authorList>
    </citation>
    <scope>NUCLEOTIDE SEQUENCE [LARGE SCALE GENOMIC DNA]</scope>
    <source>
        <strain evidence="2 3">KU-00831-HH</strain>
    </source>
</reference>
<accession>A0ABQ0A4S9</accession>
<proteinExistence type="predicted"/>
<dbReference type="InterPro" id="IPR025514">
    <property type="entry name" value="DUF4402"/>
</dbReference>
<name>A0ABQ0A4S9_9GAMM</name>
<keyword evidence="1" id="KW-0732">Signal</keyword>
<feature type="signal peptide" evidence="1">
    <location>
        <begin position="1"/>
        <end position="22"/>
    </location>
</feature>
<sequence length="172" mass="17734">MKKLSIFSAAVLSLAVSAFSQAQQASGTGEVSAQVQFEDVTVSQLVPLDFGVVLPFGRSGSLTVSPTGPQTASNLLSTVSATPAEWRATGVPGAPFAISFPSSIDLTTGDGLNSMRVDSFRTNFRNPINGAEQGAFPASGETTLLVGARLVVNANQAAGIYSGQYQITVAYN</sequence>
<dbReference type="RefSeq" id="WP_353301532.1">
    <property type="nucleotide sequence ID" value="NZ_BAABWN010000001.1"/>
</dbReference>
<evidence type="ECO:0000256" key="1">
    <source>
        <dbReference type="SAM" id="SignalP"/>
    </source>
</evidence>